<comment type="caution">
    <text evidence="1">The sequence shown here is derived from an EMBL/GenBank/DDBJ whole genome shotgun (WGS) entry which is preliminary data.</text>
</comment>
<dbReference type="EMBL" id="JACCBX010000005">
    <property type="protein sequence ID" value="NYE06150.1"/>
    <property type="molecule type" value="Genomic_DNA"/>
</dbReference>
<dbReference type="Proteomes" id="UP000548423">
    <property type="component" value="Unassembled WGS sequence"/>
</dbReference>
<gene>
    <name evidence="1" type="ORF">F4694_002925</name>
</gene>
<dbReference type="AlphaFoldDB" id="A0A852TBI7"/>
<evidence type="ECO:0000313" key="1">
    <source>
        <dbReference type="EMBL" id="NYE06150.1"/>
    </source>
</evidence>
<dbReference type="InterPro" id="IPR012655">
    <property type="entry name" value="YrzI"/>
</dbReference>
<protein>
    <submittedName>
        <fullName evidence="1">Uncharacterized protein (TIGR02413 family)</fullName>
    </submittedName>
</protein>
<proteinExistence type="predicted"/>
<reference evidence="2" key="2">
    <citation type="submission" date="2020-08" db="EMBL/GenBank/DDBJ databases">
        <title>The Agave Microbiome: Exploring the role of microbial communities in plant adaptations to desert environments.</title>
        <authorList>
            <person name="Partida-Martinez L.P."/>
        </authorList>
    </citation>
    <scope>NUCLEOTIDE SEQUENCE [LARGE SCALE GENOMIC DNA]</scope>
    <source>
        <strain evidence="2">AT2.8</strain>
    </source>
</reference>
<organism evidence="1 2">
    <name type="scientific">Neobacillus niacini</name>
    <dbReference type="NCBI Taxonomy" id="86668"/>
    <lineage>
        <taxon>Bacteria</taxon>
        <taxon>Bacillati</taxon>
        <taxon>Bacillota</taxon>
        <taxon>Bacilli</taxon>
        <taxon>Bacillales</taxon>
        <taxon>Bacillaceae</taxon>
        <taxon>Neobacillus</taxon>
    </lineage>
</organism>
<reference evidence="2" key="1">
    <citation type="submission" date="2020-07" db="EMBL/GenBank/DDBJ databases">
        <authorList>
            <person name="Partida-Martinez L."/>
            <person name="Huntemann M."/>
            <person name="Clum A."/>
            <person name="Wang J."/>
            <person name="Palaniappan K."/>
            <person name="Ritter S."/>
            <person name="Chen I.-M."/>
            <person name="Stamatis D."/>
            <person name="Reddy T."/>
            <person name="O'Malley R."/>
            <person name="Daum C."/>
            <person name="Shapiro N."/>
            <person name="Ivanova N."/>
            <person name="Kyrpides N."/>
            <person name="Woyke T."/>
        </authorList>
    </citation>
    <scope>NUCLEOTIDE SEQUENCE [LARGE SCALE GENOMIC DNA]</scope>
    <source>
        <strain evidence="2">AT2.8</strain>
    </source>
</reference>
<accession>A0A852TBI7</accession>
<evidence type="ECO:0000313" key="2">
    <source>
        <dbReference type="Proteomes" id="UP000548423"/>
    </source>
</evidence>
<sequence>MALTIFFFTIIINKREVSLEEAIHREEVEKRMQEGINRYLRTMGRY</sequence>
<dbReference type="Pfam" id="PF09501">
    <property type="entry name" value="Bac_small_YrzI"/>
    <property type="match status" value="1"/>
</dbReference>
<name>A0A852TBI7_9BACI</name>